<dbReference type="CDD" id="cd14275">
    <property type="entry name" value="UBA_EF-Ts"/>
    <property type="match status" value="1"/>
</dbReference>
<dbReference type="PANTHER" id="PTHR11741:SF0">
    <property type="entry name" value="ELONGATION FACTOR TS, MITOCHONDRIAL"/>
    <property type="match status" value="1"/>
</dbReference>
<dbReference type="EMBL" id="DYZA01000230">
    <property type="protein sequence ID" value="HJD98182.1"/>
    <property type="molecule type" value="Genomic_DNA"/>
</dbReference>
<dbReference type="SUPFAM" id="SSF54713">
    <property type="entry name" value="Elongation factor Ts (EF-Ts), dimerisation domain"/>
    <property type="match status" value="2"/>
</dbReference>
<dbReference type="InterPro" id="IPR014039">
    <property type="entry name" value="Transl_elong_EFTs/EF1B_dimer"/>
</dbReference>
<dbReference type="Pfam" id="PF00889">
    <property type="entry name" value="EF_TS"/>
    <property type="match status" value="1"/>
</dbReference>
<dbReference type="RefSeq" id="WP_304123724.1">
    <property type="nucleotide sequence ID" value="NZ_DYZA01000230.1"/>
</dbReference>
<dbReference type="InterPro" id="IPR036402">
    <property type="entry name" value="EF-Ts_dimer_sf"/>
</dbReference>
<sequence>MAITAAMVKELRDKTGAGMMDCKKALTECEADVEKALDWLRQKGLSKAAKRADRATSEGVIACAAAENGKVAAIVEVMTETDFVARGEKFQEFAKSVAEEVAANAPENLDAFQDRVNDLAASTGEKTVLGRFTRMSIEGEGLVGAYVHSNGKLAVLVEILTDKAADENVADFAKNVAMQIAASNPLALDAASLDPALLEREREVYRQKALAEGKPEKIIDKIAEGAVKKYCKEVCLLDQAYIRDDKMSVQDLLKATAKAAGCSVSVGKFVRIQLGA</sequence>
<reference evidence="7" key="2">
    <citation type="submission" date="2021-09" db="EMBL/GenBank/DDBJ databases">
        <authorList>
            <person name="Gilroy R."/>
        </authorList>
    </citation>
    <scope>NUCLEOTIDE SEQUENCE</scope>
    <source>
        <strain evidence="7">ChiGjej2B2-19336</strain>
    </source>
</reference>
<dbReference type="SUPFAM" id="SSF46934">
    <property type="entry name" value="UBA-like"/>
    <property type="match status" value="1"/>
</dbReference>
<feature type="domain" description="Translation elongation factor EFTs/EF1B dimerisation" evidence="6">
    <location>
        <begin position="72"/>
        <end position="275"/>
    </location>
</feature>
<comment type="similarity">
    <text evidence="1 5">Belongs to the EF-Ts family.</text>
</comment>
<proteinExistence type="inferred from homology"/>
<evidence type="ECO:0000256" key="5">
    <source>
        <dbReference type="HAMAP-Rule" id="MF_00050"/>
    </source>
</evidence>
<gene>
    <name evidence="5 7" type="primary">tsf</name>
    <name evidence="7" type="ORF">K8W16_11120</name>
</gene>
<dbReference type="InterPro" id="IPR009060">
    <property type="entry name" value="UBA-like_sf"/>
</dbReference>
<dbReference type="Gene3D" id="1.10.8.10">
    <property type="entry name" value="DNA helicase RuvA subunit, C-terminal domain"/>
    <property type="match status" value="1"/>
</dbReference>
<dbReference type="PROSITE" id="PS01126">
    <property type="entry name" value="EF_TS_1"/>
    <property type="match status" value="1"/>
</dbReference>
<keyword evidence="4 5" id="KW-0648">Protein biosynthesis</keyword>
<organism evidence="7 8">
    <name type="scientific">Mailhella massiliensis</name>
    <dbReference type="NCBI Taxonomy" id="1903261"/>
    <lineage>
        <taxon>Bacteria</taxon>
        <taxon>Pseudomonadati</taxon>
        <taxon>Thermodesulfobacteriota</taxon>
        <taxon>Desulfovibrionia</taxon>
        <taxon>Desulfovibrionales</taxon>
        <taxon>Desulfovibrionaceae</taxon>
        <taxon>Mailhella</taxon>
    </lineage>
</organism>
<dbReference type="GO" id="GO:0003746">
    <property type="term" value="F:translation elongation factor activity"/>
    <property type="evidence" value="ECO:0007669"/>
    <property type="project" value="UniProtKB-UniRule"/>
</dbReference>
<dbReference type="PANTHER" id="PTHR11741">
    <property type="entry name" value="ELONGATION FACTOR TS"/>
    <property type="match status" value="1"/>
</dbReference>
<dbReference type="HAMAP" id="MF_00050">
    <property type="entry name" value="EF_Ts"/>
    <property type="match status" value="1"/>
</dbReference>
<keyword evidence="3 5" id="KW-0251">Elongation factor</keyword>
<dbReference type="FunFam" id="1.10.8.10:FF:000001">
    <property type="entry name" value="Elongation factor Ts"/>
    <property type="match status" value="1"/>
</dbReference>
<dbReference type="Proteomes" id="UP000698963">
    <property type="component" value="Unassembled WGS sequence"/>
</dbReference>
<evidence type="ECO:0000259" key="6">
    <source>
        <dbReference type="Pfam" id="PF00889"/>
    </source>
</evidence>
<keyword evidence="5" id="KW-0963">Cytoplasm</keyword>
<comment type="caution">
    <text evidence="7">The sequence shown here is derived from an EMBL/GenBank/DDBJ whole genome shotgun (WGS) entry which is preliminary data.</text>
</comment>
<evidence type="ECO:0000256" key="3">
    <source>
        <dbReference type="ARBA" id="ARBA00022768"/>
    </source>
</evidence>
<comment type="function">
    <text evidence="5">Associates with the EF-Tu.GDP complex and induces the exchange of GDP to GTP. It remains bound to the aminoacyl-tRNA.EF-Tu.GTP complex up to the GTP hydrolysis stage on the ribosome.</text>
</comment>
<name>A0A921AYG8_9BACT</name>
<comment type="subcellular location">
    <subcellularLocation>
        <location evidence="5">Cytoplasm</location>
    </subcellularLocation>
</comment>
<dbReference type="AlphaFoldDB" id="A0A921AYG8"/>
<dbReference type="Gene3D" id="3.30.479.20">
    <property type="entry name" value="Elongation factor Ts, dimerisation domain"/>
    <property type="match status" value="2"/>
</dbReference>
<evidence type="ECO:0000313" key="7">
    <source>
        <dbReference type="EMBL" id="HJD98182.1"/>
    </source>
</evidence>
<evidence type="ECO:0000256" key="2">
    <source>
        <dbReference type="ARBA" id="ARBA00016956"/>
    </source>
</evidence>
<reference evidence="7" key="1">
    <citation type="journal article" date="2021" name="PeerJ">
        <title>Extensive microbial diversity within the chicken gut microbiome revealed by metagenomics and culture.</title>
        <authorList>
            <person name="Gilroy R."/>
            <person name="Ravi A."/>
            <person name="Getino M."/>
            <person name="Pursley I."/>
            <person name="Horton D.L."/>
            <person name="Alikhan N.F."/>
            <person name="Baker D."/>
            <person name="Gharbi K."/>
            <person name="Hall N."/>
            <person name="Watson M."/>
            <person name="Adriaenssens E.M."/>
            <person name="Foster-Nyarko E."/>
            <person name="Jarju S."/>
            <person name="Secka A."/>
            <person name="Antonio M."/>
            <person name="Oren A."/>
            <person name="Chaudhuri R.R."/>
            <person name="La Ragione R."/>
            <person name="Hildebrand F."/>
            <person name="Pallen M.J."/>
        </authorList>
    </citation>
    <scope>NUCLEOTIDE SEQUENCE</scope>
    <source>
        <strain evidence="7">ChiGjej2B2-19336</strain>
    </source>
</reference>
<evidence type="ECO:0000256" key="1">
    <source>
        <dbReference type="ARBA" id="ARBA00005532"/>
    </source>
</evidence>
<feature type="region of interest" description="Involved in Mg(2+) ion dislocation from EF-Tu" evidence="5">
    <location>
        <begin position="81"/>
        <end position="84"/>
    </location>
</feature>
<evidence type="ECO:0000256" key="4">
    <source>
        <dbReference type="ARBA" id="ARBA00022917"/>
    </source>
</evidence>
<dbReference type="NCBIfam" id="TIGR00116">
    <property type="entry name" value="tsf"/>
    <property type="match status" value="1"/>
</dbReference>
<dbReference type="InterPro" id="IPR018101">
    <property type="entry name" value="Transl_elong_Ts_CS"/>
</dbReference>
<protein>
    <recommendedName>
        <fullName evidence="2 5">Elongation factor Ts</fullName>
        <shortName evidence="5">EF-Ts</shortName>
    </recommendedName>
</protein>
<dbReference type="GO" id="GO:0005737">
    <property type="term" value="C:cytoplasm"/>
    <property type="evidence" value="ECO:0007669"/>
    <property type="project" value="UniProtKB-SubCell"/>
</dbReference>
<accession>A0A921AYG8</accession>
<dbReference type="InterPro" id="IPR001816">
    <property type="entry name" value="Transl_elong_EFTs/EF1B"/>
</dbReference>
<dbReference type="Gene3D" id="1.10.286.20">
    <property type="match status" value="1"/>
</dbReference>
<evidence type="ECO:0000313" key="8">
    <source>
        <dbReference type="Proteomes" id="UP000698963"/>
    </source>
</evidence>